<dbReference type="Proteomes" id="UP000471166">
    <property type="component" value="Unassembled WGS sequence"/>
</dbReference>
<proteinExistence type="predicted"/>
<accession>A0A6P1CSW7</accession>
<evidence type="ECO:0000313" key="3">
    <source>
        <dbReference type="Proteomes" id="UP000471166"/>
    </source>
</evidence>
<dbReference type="EMBL" id="JAAGVB010000049">
    <property type="protein sequence ID" value="NEW35648.1"/>
    <property type="molecule type" value="Genomic_DNA"/>
</dbReference>
<reference evidence="2 3" key="1">
    <citation type="submission" date="2020-01" db="EMBL/GenBank/DDBJ databases">
        <title>Genetics and antimicrobial susceptibilities of Nocardia species isolated from the soil; a comparison with species isolated from humans.</title>
        <authorList>
            <person name="Carrasco G."/>
            <person name="Monzon S."/>
            <person name="Sansegundo M."/>
            <person name="Garcia E."/>
            <person name="Garrido N."/>
            <person name="Medina M.J."/>
            <person name="Villalon P."/>
            <person name="Ramirez-Arocha A.C."/>
            <person name="Jimenez P."/>
            <person name="Cuesta I."/>
            <person name="Valdezate S."/>
        </authorList>
    </citation>
    <scope>NUCLEOTIDE SEQUENCE [LARGE SCALE GENOMIC DNA]</scope>
    <source>
        <strain evidence="2 3">CNM20110626</strain>
    </source>
</reference>
<feature type="transmembrane region" description="Helical" evidence="1">
    <location>
        <begin position="169"/>
        <end position="190"/>
    </location>
</feature>
<feature type="transmembrane region" description="Helical" evidence="1">
    <location>
        <begin position="196"/>
        <end position="217"/>
    </location>
</feature>
<dbReference type="RefSeq" id="WP_036531583.1">
    <property type="nucleotide sequence ID" value="NZ_JADLQV010000104.1"/>
</dbReference>
<sequence length="223" mass="20751">MAVAVTVADVASAAPVTPPAAASAERTTSYDGHQIAFIDDRTMTIDGHTVTVDDQNNVTVDGRPVSFRSVATPEEALISIAAPVATPDKVTQGALAGAGIGAAAAGIPAAVVGAVPGAVVGGVIGAGAGFLIGIGTVAAGVLISSLVGCVTTGCLIDVPIFIAGLAAEAAIAAPSIAVGAIAGVAIGAAIGAGIAGLPAAGIGALVGAGIGAGAVTLNPQLIP</sequence>
<keyword evidence="1" id="KW-0472">Membrane</keyword>
<keyword evidence="1" id="KW-1133">Transmembrane helix</keyword>
<keyword evidence="1" id="KW-0812">Transmembrane</keyword>
<comment type="caution">
    <text evidence="2">The sequence shown here is derived from an EMBL/GenBank/DDBJ whole genome shotgun (WGS) entry which is preliminary data.</text>
</comment>
<feature type="transmembrane region" description="Helical" evidence="1">
    <location>
        <begin position="138"/>
        <end position="162"/>
    </location>
</feature>
<feature type="transmembrane region" description="Helical" evidence="1">
    <location>
        <begin position="109"/>
        <end position="132"/>
    </location>
</feature>
<dbReference type="OrthoDB" id="4571377at2"/>
<gene>
    <name evidence="2" type="ORF">GV791_24210</name>
</gene>
<organism evidence="2 3">
    <name type="scientific">Nocardia cyriacigeorgica</name>
    <dbReference type="NCBI Taxonomy" id="135487"/>
    <lineage>
        <taxon>Bacteria</taxon>
        <taxon>Bacillati</taxon>
        <taxon>Actinomycetota</taxon>
        <taxon>Actinomycetes</taxon>
        <taxon>Mycobacteriales</taxon>
        <taxon>Nocardiaceae</taxon>
        <taxon>Nocardia</taxon>
    </lineage>
</organism>
<name>A0A6P1CSW7_9NOCA</name>
<protein>
    <submittedName>
        <fullName evidence="2">Uncharacterized protein</fullName>
    </submittedName>
</protein>
<evidence type="ECO:0000313" key="2">
    <source>
        <dbReference type="EMBL" id="NEW35648.1"/>
    </source>
</evidence>
<evidence type="ECO:0000256" key="1">
    <source>
        <dbReference type="SAM" id="Phobius"/>
    </source>
</evidence>
<dbReference type="AlphaFoldDB" id="A0A6P1CSW7"/>